<reference evidence="3 4" key="1">
    <citation type="submission" date="2013-07" db="EMBL/GenBank/DDBJ databases">
        <authorList>
            <person name="Weinstock G."/>
            <person name="Sodergren E."/>
            <person name="Wylie T."/>
            <person name="Fulton L."/>
            <person name="Fulton R."/>
            <person name="Fronick C."/>
            <person name="O'Laughlin M."/>
            <person name="Godfrey J."/>
            <person name="Miner T."/>
            <person name="Herter B."/>
            <person name="Appelbaum E."/>
            <person name="Cordes M."/>
            <person name="Lek S."/>
            <person name="Wollam A."/>
            <person name="Pepin K.H."/>
            <person name="Palsikar V.B."/>
            <person name="Mitreva M."/>
            <person name="Wilson R.K."/>
        </authorList>
    </citation>
    <scope>NUCLEOTIDE SEQUENCE [LARGE SCALE GENOMIC DNA]</scope>
    <source>
        <strain evidence="3 4">ATCC 27760</strain>
    </source>
</reference>
<feature type="transmembrane region" description="Helical" evidence="1">
    <location>
        <begin position="465"/>
        <end position="486"/>
    </location>
</feature>
<dbReference type="AlphaFoldDB" id="U2K6E3"/>
<dbReference type="PATRIC" id="fig|411473.3.peg.2691"/>
<dbReference type="Proteomes" id="UP000016662">
    <property type="component" value="Unassembled WGS sequence"/>
</dbReference>
<dbReference type="HOGENOM" id="CLU_018716_2_0_9"/>
<evidence type="ECO:0000259" key="2">
    <source>
        <dbReference type="Pfam" id="PF09822"/>
    </source>
</evidence>
<evidence type="ECO:0000313" key="3">
    <source>
        <dbReference type="EMBL" id="ERJ87852.1"/>
    </source>
</evidence>
<feature type="domain" description="ABC-type uncharacterised transport system" evidence="2">
    <location>
        <begin position="189"/>
        <end position="306"/>
    </location>
</feature>
<gene>
    <name evidence="3" type="ORF">RUMCAL_03218</name>
</gene>
<dbReference type="eggNOG" id="COG3225">
    <property type="taxonomic scope" value="Bacteria"/>
</dbReference>
<dbReference type="Pfam" id="PF09822">
    <property type="entry name" value="ABC_transp_aux"/>
    <property type="match status" value="1"/>
</dbReference>
<sequence>MSQNKQTNRFHNWKNTKFAGMAVTLAILVLVIAVVLNMIVSRLDFSWDISPNKQYSLSSTTEKYLDQLDSEGKTVDFYILTTKESLENDMSSLTLYRALEAYDAHKSINLIWVDPDTDNDTMEKINSDNAFTLSTGDMVFICDNVKKRVPGSSMYTVYTDDDGNTTGEDFKGENLITGTIKGVAENRTPTVYFLSGHGEKSLDSYTKFTTNLTNYNYAAKELNLSETDSVPDDAALVLVAAPSKDITDAEAEKLNAYLDNGGNISLLMSPNGGAFAYTNLEAIMKDYGFYMDYDRVSETNSNYHISGDKYTIQCELNELDDDSEATDLTSSLLNQGLYTFMPESRSFRYNDEGGKYTIAPLITTYDSAEGEPYGGVSDDPEKQSGQMLLAADSTSIARNDSKMVVFGNAEFIDDEHVSDDTVIVPVYLFLSTISWMYDSDIDMEISTKSTTNDYISLQDAGFAKGLMVVLTVIPVAIMAAGIGIWIKRRNS</sequence>
<accession>U2K6E3</accession>
<dbReference type="OrthoDB" id="9766228at2"/>
<name>U2K6E3_9FIRM</name>
<protein>
    <recommendedName>
        <fullName evidence="2">ABC-type uncharacterized transport system domain-containing protein</fullName>
    </recommendedName>
</protein>
<keyword evidence="1" id="KW-0812">Transmembrane</keyword>
<organism evidence="3 4">
    <name type="scientific">Ruminococcus callidus ATCC 27760</name>
    <dbReference type="NCBI Taxonomy" id="411473"/>
    <lineage>
        <taxon>Bacteria</taxon>
        <taxon>Bacillati</taxon>
        <taxon>Bacillota</taxon>
        <taxon>Clostridia</taxon>
        <taxon>Eubacteriales</taxon>
        <taxon>Oscillospiraceae</taxon>
        <taxon>Ruminococcus</taxon>
    </lineage>
</organism>
<evidence type="ECO:0000256" key="1">
    <source>
        <dbReference type="SAM" id="Phobius"/>
    </source>
</evidence>
<proteinExistence type="predicted"/>
<keyword evidence="1" id="KW-1133">Transmembrane helix</keyword>
<keyword evidence="4" id="KW-1185">Reference proteome</keyword>
<dbReference type="EMBL" id="AWVF01000428">
    <property type="protein sequence ID" value="ERJ87852.1"/>
    <property type="molecule type" value="Genomic_DNA"/>
</dbReference>
<comment type="caution">
    <text evidence="3">The sequence shown here is derived from an EMBL/GenBank/DDBJ whole genome shotgun (WGS) entry which is preliminary data.</text>
</comment>
<evidence type="ECO:0000313" key="4">
    <source>
        <dbReference type="Proteomes" id="UP000016662"/>
    </source>
</evidence>
<keyword evidence="1" id="KW-0472">Membrane</keyword>
<dbReference type="RefSeq" id="WP_021681447.1">
    <property type="nucleotide sequence ID" value="NZ_KI260352.1"/>
</dbReference>
<dbReference type="InterPro" id="IPR019196">
    <property type="entry name" value="ABC_transp_unknown"/>
</dbReference>
<feature type="transmembrane region" description="Helical" evidence="1">
    <location>
        <begin position="21"/>
        <end position="40"/>
    </location>
</feature>
<dbReference type="STRING" id="411473.RUMCAL_03218"/>